<feature type="compositionally biased region" description="Basic residues" evidence="1">
    <location>
        <begin position="2361"/>
        <end position="2371"/>
    </location>
</feature>
<feature type="region of interest" description="Disordered" evidence="1">
    <location>
        <begin position="432"/>
        <end position="471"/>
    </location>
</feature>
<feature type="compositionally biased region" description="Low complexity" evidence="1">
    <location>
        <begin position="2445"/>
        <end position="2460"/>
    </location>
</feature>
<feature type="compositionally biased region" description="Polar residues" evidence="1">
    <location>
        <begin position="347"/>
        <end position="369"/>
    </location>
</feature>
<feature type="compositionally biased region" description="Polar residues" evidence="1">
    <location>
        <begin position="2553"/>
        <end position="2562"/>
    </location>
</feature>
<feature type="compositionally biased region" description="Basic and acidic residues" evidence="1">
    <location>
        <begin position="1145"/>
        <end position="1177"/>
    </location>
</feature>
<feature type="compositionally biased region" description="Basic and acidic residues" evidence="1">
    <location>
        <begin position="2372"/>
        <end position="2384"/>
    </location>
</feature>
<feature type="compositionally biased region" description="Basic residues" evidence="1">
    <location>
        <begin position="2262"/>
        <end position="2278"/>
    </location>
</feature>
<feature type="compositionally biased region" description="Low complexity" evidence="1">
    <location>
        <begin position="2091"/>
        <end position="2100"/>
    </location>
</feature>
<feature type="compositionally biased region" description="Basic and acidic residues" evidence="1">
    <location>
        <begin position="2174"/>
        <end position="2195"/>
    </location>
</feature>
<keyword evidence="3" id="KW-1185">Reference proteome</keyword>
<feature type="compositionally biased region" description="Polar residues" evidence="1">
    <location>
        <begin position="228"/>
        <end position="251"/>
    </location>
</feature>
<feature type="compositionally biased region" description="Basic and acidic residues" evidence="1">
    <location>
        <begin position="1685"/>
        <end position="1707"/>
    </location>
</feature>
<feature type="compositionally biased region" description="Basic and acidic residues" evidence="1">
    <location>
        <begin position="1771"/>
        <end position="1784"/>
    </location>
</feature>
<feature type="region of interest" description="Disordered" evidence="1">
    <location>
        <begin position="1905"/>
        <end position="2307"/>
    </location>
</feature>
<organism evidence="2 3">
    <name type="scientific">Caenorhabditis briggsae</name>
    <dbReference type="NCBI Taxonomy" id="6238"/>
    <lineage>
        <taxon>Eukaryota</taxon>
        <taxon>Metazoa</taxon>
        <taxon>Ecdysozoa</taxon>
        <taxon>Nematoda</taxon>
        <taxon>Chromadorea</taxon>
        <taxon>Rhabditida</taxon>
        <taxon>Rhabditina</taxon>
        <taxon>Rhabditomorpha</taxon>
        <taxon>Rhabditoidea</taxon>
        <taxon>Rhabditidae</taxon>
        <taxon>Peloderinae</taxon>
        <taxon>Caenorhabditis</taxon>
    </lineage>
</organism>
<reference evidence="2 3" key="1">
    <citation type="submission" date="2022-04" db="EMBL/GenBank/DDBJ databases">
        <title>Chromosome-level reference genomes for two strains of Caenorhabditis briggsae: an improved platform for comparative genomics.</title>
        <authorList>
            <person name="Stevens L."/>
            <person name="Andersen E."/>
        </authorList>
    </citation>
    <scope>NUCLEOTIDE SEQUENCE [LARGE SCALE GENOMIC DNA]</scope>
    <source>
        <strain evidence="2">VX34</strain>
        <tissue evidence="2">Whole-organism</tissue>
    </source>
</reference>
<feature type="compositionally biased region" description="Basic residues" evidence="1">
    <location>
        <begin position="37"/>
        <end position="75"/>
    </location>
</feature>
<gene>
    <name evidence="2" type="ORF">L5515_018732</name>
</gene>
<feature type="compositionally biased region" description="Polar residues" evidence="1">
    <location>
        <begin position="2401"/>
        <end position="2410"/>
    </location>
</feature>
<feature type="compositionally biased region" description="Pro residues" evidence="1">
    <location>
        <begin position="268"/>
        <end position="291"/>
    </location>
</feature>
<feature type="region of interest" description="Disordered" evidence="1">
    <location>
        <begin position="736"/>
        <end position="755"/>
    </location>
</feature>
<feature type="region of interest" description="Disordered" evidence="1">
    <location>
        <begin position="1284"/>
        <end position="1332"/>
    </location>
</feature>
<feature type="region of interest" description="Disordered" evidence="1">
    <location>
        <begin position="1685"/>
        <end position="1870"/>
    </location>
</feature>
<feature type="compositionally biased region" description="Low complexity" evidence="1">
    <location>
        <begin position="2507"/>
        <end position="2525"/>
    </location>
</feature>
<evidence type="ECO:0000256" key="1">
    <source>
        <dbReference type="SAM" id="MobiDB-lite"/>
    </source>
</evidence>
<feature type="compositionally biased region" description="Polar residues" evidence="1">
    <location>
        <begin position="205"/>
        <end position="217"/>
    </location>
</feature>
<feature type="compositionally biased region" description="Basic residues" evidence="1">
    <location>
        <begin position="2432"/>
        <end position="2444"/>
    </location>
</feature>
<sequence length="2562" mass="292427">MNLAAKKEESIDADAHVLSTDTTVGEVDSSELPAVLRRQRKAGAATKGRKKRKKRRKTAVKGGVKKRRKTRKKKTMSGVSKKLKRMTEPKLGIRSSTDIVMDSQEGPSAPPSSAAPKPAKVKKAAPKPDLLNSIFNDQEKFLGVTEKDLEAKKAAAAKAIKPSPMNKPPPPPSRKGPPQSGKGPPGHGSRQGQRTPQSYGVFFNNPATAHSYQSKMMQHQDPHVWPNSDPNTNPNLASNLSSAYQIPTASFDTRPFGPAFVSYSKLPPLIPPPLPPTTLPPPPPPPPPGLPPSDLSANLPPPPPPPPPPLPPAKLSPATLPPPPRPPATLPVQSKKTFTVLDRPGFWNSSKGKSDSPTFPNKNGNDSTVSAKIEESAASTSTTKSHQDKKLQRTASSVYETARAAQKRSFEDGNPSTLIKRLKQQQILTLETKKPPSLMDLDIPPPQLPPKLPSQQLPPQPQPRPLHPPQPSAATILAQYKTPSRLDWCRREGIKRREFYLVRLRMLCDEPDKLKEYAPADQSSVILRQCTTPCYQQKVLVEIDDGEFIVRLDEFCAFSYSCSFEKTMGHVPSNVKITFFNHGVADHQKVFYEPPHESDTYEEQKRQLEHIRMQKQQRKPQNIQIYGFNVKLGVKRWGKTAEPESILTRFFASEKGWQAIDMVNWSFTERRRYEQIMLVDNSRLKYEISNPQVTLPYPKLRPCVGSRARGFYRTIFLLNFVNNKILFEEEDQLEEDEEEEYELQTSHSPKYHRQSSYSTEADKRYDYFLETLEVAEPNVNVSHISLPSNPLRTEKQTPLMETLMLHYQTDNEREYWSDITKKKTADRELKRKYNSRLTYEEIWAPIKANTTWKRIDYVRCALYTAETFYKKQLKAISHNKANRVYWEISKLADKYRLGATEFEKQLSWGLYYYQNGFHHKKRKEFSVNLDSYPITPCLSREYNDLYISRDENGNLPTPLALERSEGLLEEERIIFGFLPASQKWTSLEIEALRLAENFHNAAEYDTEEYQFLKGRPESNAECIANITRMCRIYLVSYETMPKPGIRTVAYLDKDKDLIHTNTNDQKYYFEGETFAHLIAELEDPGYGDVLTKEEVEELEKKYEKNKGEIQEEYAVDNSKRKELDLDLGIFCWRIANQNELNRKSVEKKTEEQLIDKNHVSSPERKSSEVEVPQKLEEETMESPPTESLMAEVEASETSSVLEEEELEEIESPKMKSATLEQKIMDQTTEEATWAESDVVEQEKVERIINEQRTVEEKLAEQQVAEPETLVPKIVQQEKVEQMVHENSVKEPVDETMAEQQAAEPETIVPENAEPEIAEQSAVNEDKKDDEMVVEVEDEAVKETVVEPKIVEQKTGEQKLEGTAIVELPTAELTSVKSDTIESKSFEATPAESNVTEQTEAQKVLVAVDIVTKELLMEMNDVEPEILEQKTDMPQLEENNIVDVPTAELFSFESDTVDLKSFEATPAESIVAEQTETNTIQKEVDAVAKEPQTEANDVEATFVEQKTDGQILEENTIVELPAAEPMSIESESFKASPTESSVIEQTEAMENQEAGDSVANELQLETNDIKPRSVEQKIDEQILEKNKIVELPSAEPIYVKSDTVDLKSFEATTAESMVAKQTDVQEKQMSHEQEPVEEKMAEPQVAEPETIVPQIGETEIVEQCIINKDQEDDEMMVEVEDEAVKETIAEPKIAEQKTDEPQLEKSKSVELSTAEPMSVESDTLEQNSFEATPTESDVNNQSAAKENQEAMDAVEEEPHDETIDVESTSVEQKADDPKLEEKKIVEVPTKPMSLESDTIESESFEATTVESNVIEQAEAGENQVVEGEDGEMTGTVDEQKIVEQKTDEPQREENKIVKLPTAEPMSVESDPIKPKICKATLAESTVAEPTEAIPDIEKNDVEATSVELKTDENNPVVNQEEAMIVEPTMEEQRVVKEKPIEPMDLSQGHVENETVASNSEDQEKVGQEKLEQEKEAHMETDVIEPISVEQKIDEKNPVVNEEEEPRIVEQQVVQKKPIEPTELDQKVMKKQTAASESKEQEKVGQKKLDQEKNQKRADGKKREEVKESLKSEQFESPNRKLVKETKKETETDSGSTSSVSAAEKKKDNLKEQGISKRKYKLPAAYANYDGRSKHRRSSSSSSSDDSKTDYGEFDESRKFGSSYSNPSTSSSSFSPKDENRRKFKEERKSEGENRRDDHRRKSSKRDEEKSRDEEERRKQSNRDRERRKERSSRTSDRRYEHGYGYGHGNSRGHESERSSRWGSPRKRSPGRRQKSPPRGRPRERAKSMQPTDRKPHVIELSNFQAIGQNGQGGYIVNFQELRNREVQMHKDRMKRAMLEEEKRQERRMRRQQERRCEDRMRRREHHQRRRHSHSNDSQRNSRQERPPPMSCECPATREQNGERSQSTTPPLNVQMRINPPPEFSQRRQSPNRQFHRNRSPRHNNSRRFNPMNQQRQQFNQRRPQRMRSPQHASSSRDLPSGNNQAVQGEQAQDPDAPKRIAPAVQPPRQHYNQGGRGYRQQNGRGRPQNHHGSNRDSVRNIPIRDRIEWHPNRGQPSRNNGRR</sequence>
<feature type="region of interest" description="Disordered" evidence="1">
    <location>
        <begin position="1145"/>
        <end position="1218"/>
    </location>
</feature>
<feature type="compositionally biased region" description="Polar residues" evidence="1">
    <location>
        <begin position="2469"/>
        <end position="2489"/>
    </location>
</feature>
<feature type="region of interest" description="Disordered" evidence="1">
    <location>
        <begin position="1616"/>
        <end position="1650"/>
    </location>
</feature>
<feature type="compositionally biased region" description="Basic and acidic residues" evidence="1">
    <location>
        <begin position="1929"/>
        <end position="1940"/>
    </location>
</feature>
<feature type="compositionally biased region" description="Basic and acidic residues" evidence="1">
    <location>
        <begin position="2326"/>
        <end position="2360"/>
    </location>
</feature>
<feature type="compositionally biased region" description="Low complexity" evidence="1">
    <location>
        <begin position="154"/>
        <end position="164"/>
    </location>
</feature>
<feature type="compositionally biased region" description="Low complexity" evidence="1">
    <location>
        <begin position="1181"/>
        <end position="1200"/>
    </location>
</feature>
<feature type="compositionally biased region" description="Polar residues" evidence="1">
    <location>
        <begin position="1719"/>
        <end position="1744"/>
    </location>
</feature>
<feature type="compositionally biased region" description="Basic and acidic residues" evidence="1">
    <location>
        <begin position="2101"/>
        <end position="2113"/>
    </location>
</feature>
<feature type="compositionally biased region" description="Pro residues" evidence="1">
    <location>
        <begin position="165"/>
        <end position="175"/>
    </location>
</feature>
<feature type="compositionally biased region" description="Basic and acidic residues" evidence="1">
    <location>
        <begin position="1836"/>
        <end position="1855"/>
    </location>
</feature>
<evidence type="ECO:0000313" key="3">
    <source>
        <dbReference type="Proteomes" id="UP000829354"/>
    </source>
</evidence>
<protein>
    <submittedName>
        <fullName evidence="2">Uncharacterized protein</fullName>
    </submittedName>
</protein>
<evidence type="ECO:0000313" key="2">
    <source>
        <dbReference type="EMBL" id="UMM43132.1"/>
    </source>
</evidence>
<feature type="region of interest" description="Disordered" evidence="1">
    <location>
        <begin position="22"/>
        <end position="134"/>
    </location>
</feature>
<name>A0AAE9JUM4_CAEBR</name>
<feature type="compositionally biased region" description="Basic and acidic residues" evidence="1">
    <location>
        <begin position="2279"/>
        <end position="2296"/>
    </location>
</feature>
<feature type="compositionally biased region" description="Basic and acidic residues" evidence="1">
    <location>
        <begin position="2532"/>
        <end position="2550"/>
    </location>
</feature>
<feature type="compositionally biased region" description="Low complexity" evidence="1">
    <location>
        <begin position="2160"/>
        <end position="2173"/>
    </location>
</feature>
<feature type="compositionally biased region" description="Pro residues" evidence="1">
    <location>
        <begin position="443"/>
        <end position="471"/>
    </location>
</feature>
<feature type="compositionally biased region" description="Basic and acidic residues" evidence="1">
    <location>
        <begin position="2015"/>
        <end position="2026"/>
    </location>
</feature>
<feature type="region of interest" description="Disordered" evidence="1">
    <location>
        <begin position="151"/>
        <end position="418"/>
    </location>
</feature>
<dbReference type="EMBL" id="CP092625">
    <property type="protein sequence ID" value="UMM43132.1"/>
    <property type="molecule type" value="Genomic_DNA"/>
</dbReference>
<feature type="compositionally biased region" description="Pro residues" evidence="1">
    <location>
        <begin position="299"/>
        <end position="329"/>
    </location>
</feature>
<accession>A0AAE9JUM4</accession>
<feature type="compositionally biased region" description="Basic and acidic residues" evidence="1">
    <location>
        <begin position="1960"/>
        <end position="1979"/>
    </location>
</feature>
<feature type="region of interest" description="Disordered" evidence="1">
    <location>
        <begin position="2326"/>
        <end position="2562"/>
    </location>
</feature>
<feature type="compositionally biased region" description="Basic and acidic residues" evidence="1">
    <location>
        <begin position="2143"/>
        <end position="2157"/>
    </location>
</feature>
<proteinExistence type="predicted"/>
<feature type="compositionally biased region" description="Basic and acidic residues" evidence="1">
    <location>
        <begin position="2035"/>
        <end position="2089"/>
    </location>
</feature>
<dbReference type="Proteomes" id="UP000829354">
    <property type="component" value="Chromosome X"/>
</dbReference>
<feature type="compositionally biased region" description="Basic and acidic residues" evidence="1">
    <location>
        <begin position="1622"/>
        <end position="1640"/>
    </location>
</feature>
<feature type="compositionally biased region" description="Polar residues" evidence="1">
    <location>
        <begin position="1803"/>
        <end position="1813"/>
    </location>
</feature>
<feature type="compositionally biased region" description="Basic and acidic residues" evidence="1">
    <location>
        <begin position="2203"/>
        <end position="2240"/>
    </location>
</feature>